<accession>A0ACC2KU00</accession>
<name>A0ACC2KU00_PERAE</name>
<keyword evidence="2" id="KW-1185">Reference proteome</keyword>
<sequence length="426" mass="45944">MAALTSMFGCMFVIVAAFLAGATTAQLSPDFYDQACPQALPAIKIVVEQAIGREPRMGASLLRLHFHDCFVNGCDGSLLLDDFPGFTGEKTAAPNLNSVRGFEVVDQIKAAVDSACYGSVVSCADILAIAARDSVVTLGGQSYEVLVGRRDARTASKDDANNNIPPPTLDFPALLSNFQSHGLALEDLVVLSGAHTIGMARCTTFKNRIYNETNIDSSFASALQMICPPTGGDNNTSPLDETTTIFDTVYFNDLLEEKGLLHTDQQLFKSDGSASDGLVRYYSTNSKAFGADFGVSMIKMGNMKPLTGSDGEIRVNSSSFWYSLAKARDAQGRNCAAAIFLHAIFVLLQLRNDSKHSSREPSLEQAQVVLLDCLKGMSISITGRNSTPPSHPILLVVEIRASQCFLSVLCRGLSWFVLIYELCLVM</sequence>
<organism evidence="1 2">
    <name type="scientific">Persea americana</name>
    <name type="common">Avocado</name>
    <dbReference type="NCBI Taxonomy" id="3435"/>
    <lineage>
        <taxon>Eukaryota</taxon>
        <taxon>Viridiplantae</taxon>
        <taxon>Streptophyta</taxon>
        <taxon>Embryophyta</taxon>
        <taxon>Tracheophyta</taxon>
        <taxon>Spermatophyta</taxon>
        <taxon>Magnoliopsida</taxon>
        <taxon>Magnoliidae</taxon>
        <taxon>Laurales</taxon>
        <taxon>Lauraceae</taxon>
        <taxon>Persea</taxon>
    </lineage>
</organism>
<dbReference type="EMBL" id="CM056819">
    <property type="protein sequence ID" value="KAJ8624550.1"/>
    <property type="molecule type" value="Genomic_DNA"/>
</dbReference>
<comment type="caution">
    <text evidence="1">The sequence shown here is derived from an EMBL/GenBank/DDBJ whole genome shotgun (WGS) entry which is preliminary data.</text>
</comment>
<evidence type="ECO:0000313" key="2">
    <source>
        <dbReference type="Proteomes" id="UP001234297"/>
    </source>
</evidence>
<protein>
    <submittedName>
        <fullName evidence="1">Uncharacterized protein</fullName>
    </submittedName>
</protein>
<proteinExistence type="predicted"/>
<gene>
    <name evidence="1" type="ORF">MRB53_033080</name>
</gene>
<dbReference type="Proteomes" id="UP001234297">
    <property type="component" value="Chromosome 11"/>
</dbReference>
<reference evidence="1 2" key="1">
    <citation type="journal article" date="2022" name="Hortic Res">
        <title>A haplotype resolved chromosomal level avocado genome allows analysis of novel avocado genes.</title>
        <authorList>
            <person name="Nath O."/>
            <person name="Fletcher S.J."/>
            <person name="Hayward A."/>
            <person name="Shaw L.M."/>
            <person name="Masouleh A.K."/>
            <person name="Furtado A."/>
            <person name="Henry R.J."/>
            <person name="Mitter N."/>
        </authorList>
    </citation>
    <scope>NUCLEOTIDE SEQUENCE [LARGE SCALE GENOMIC DNA]</scope>
    <source>
        <strain evidence="2">cv. Hass</strain>
    </source>
</reference>
<evidence type="ECO:0000313" key="1">
    <source>
        <dbReference type="EMBL" id="KAJ8624550.1"/>
    </source>
</evidence>